<keyword evidence="1" id="KW-0663">Pyridoxal phosphate</keyword>
<name>A0A816WDK9_9BILA</name>
<dbReference type="InterPro" id="IPR050478">
    <property type="entry name" value="Ethylene_sulfur-biosynth"/>
</dbReference>
<dbReference type="InterPro" id="IPR015424">
    <property type="entry name" value="PyrdxlP-dep_Trfase"/>
</dbReference>
<evidence type="ECO:0000256" key="1">
    <source>
        <dbReference type="ARBA" id="ARBA00022898"/>
    </source>
</evidence>
<dbReference type="Proteomes" id="UP000663834">
    <property type="component" value="Unassembled WGS sequence"/>
</dbReference>
<dbReference type="AlphaFoldDB" id="A0A816WDK9"/>
<reference evidence="4" key="1">
    <citation type="submission" date="2021-02" db="EMBL/GenBank/DDBJ databases">
        <authorList>
            <person name="Nowell W R."/>
        </authorList>
    </citation>
    <scope>NUCLEOTIDE SEQUENCE</scope>
</reference>
<dbReference type="InterPro" id="IPR015422">
    <property type="entry name" value="PyrdxlP-dep_Trfase_small"/>
</dbReference>
<comment type="caution">
    <text evidence="4">The sequence shown here is derived from an EMBL/GenBank/DDBJ whole genome shotgun (WGS) entry which is preliminary data.</text>
</comment>
<dbReference type="Gene3D" id="3.90.1150.10">
    <property type="entry name" value="Aspartate Aminotransferase, domain 1"/>
    <property type="match status" value="1"/>
</dbReference>
<dbReference type="GO" id="GO:0008483">
    <property type="term" value="F:transaminase activity"/>
    <property type="evidence" value="ECO:0007669"/>
    <property type="project" value="TreeGrafter"/>
</dbReference>
<evidence type="ECO:0000313" key="3">
    <source>
        <dbReference type="EMBL" id="CAF1678542.1"/>
    </source>
</evidence>
<dbReference type="EMBL" id="CAJNOW010020321">
    <property type="protein sequence ID" value="CAF1678542.1"/>
    <property type="molecule type" value="Genomic_DNA"/>
</dbReference>
<organism evidence="4 5">
    <name type="scientific">Rotaria magnacalcarata</name>
    <dbReference type="NCBI Taxonomy" id="392030"/>
    <lineage>
        <taxon>Eukaryota</taxon>
        <taxon>Metazoa</taxon>
        <taxon>Spiralia</taxon>
        <taxon>Gnathifera</taxon>
        <taxon>Rotifera</taxon>
        <taxon>Eurotatoria</taxon>
        <taxon>Bdelloidea</taxon>
        <taxon>Philodinida</taxon>
        <taxon>Philodinidae</taxon>
        <taxon>Rotaria</taxon>
    </lineage>
</organism>
<accession>A0A816WDK9</accession>
<protein>
    <recommendedName>
        <fullName evidence="2">Aminotransferase class I/classII large domain-containing protein</fullName>
    </recommendedName>
</protein>
<feature type="domain" description="Aminotransferase class I/classII large" evidence="2">
    <location>
        <begin position="4"/>
        <end position="213"/>
    </location>
</feature>
<evidence type="ECO:0000313" key="4">
    <source>
        <dbReference type="EMBL" id="CAF2136423.1"/>
    </source>
</evidence>
<dbReference type="Pfam" id="PF00155">
    <property type="entry name" value="Aminotran_1_2"/>
    <property type="match status" value="1"/>
</dbReference>
<proteinExistence type="predicted"/>
<dbReference type="Gene3D" id="3.40.640.10">
    <property type="entry name" value="Type I PLP-dependent aspartate aminotransferase-like (Major domain)"/>
    <property type="match status" value="2"/>
</dbReference>
<dbReference type="InterPro" id="IPR015421">
    <property type="entry name" value="PyrdxlP-dep_Trfase_major"/>
</dbReference>
<dbReference type="GO" id="GO:0006520">
    <property type="term" value="P:amino acid metabolic process"/>
    <property type="evidence" value="ECO:0007669"/>
    <property type="project" value="TreeGrafter"/>
</dbReference>
<dbReference type="PANTHER" id="PTHR43795">
    <property type="entry name" value="BIFUNCTIONAL ASPARTATE AMINOTRANSFERASE AND GLUTAMATE/ASPARTATE-PREPHENATE AMINOTRANSFERASE-RELATED"/>
    <property type="match status" value="1"/>
</dbReference>
<dbReference type="PANTHER" id="PTHR43795:SF39">
    <property type="entry name" value="AMINOTRANSFERASE CLASS I_CLASSII DOMAIN-CONTAINING PROTEIN"/>
    <property type="match status" value="1"/>
</dbReference>
<evidence type="ECO:0000313" key="5">
    <source>
        <dbReference type="Proteomes" id="UP000663824"/>
    </source>
</evidence>
<dbReference type="OrthoDB" id="691673at2759"/>
<dbReference type="EMBL" id="CAJNRE010015336">
    <property type="protein sequence ID" value="CAF2136423.1"/>
    <property type="molecule type" value="Genomic_DNA"/>
</dbReference>
<dbReference type="GO" id="GO:0030170">
    <property type="term" value="F:pyridoxal phosphate binding"/>
    <property type="evidence" value="ECO:0007669"/>
    <property type="project" value="InterPro"/>
</dbReference>
<dbReference type="Proteomes" id="UP000663824">
    <property type="component" value="Unassembled WGS sequence"/>
</dbReference>
<gene>
    <name evidence="3" type="ORF">KQP761_LOCUS35980</name>
    <name evidence="4" type="ORF">MBJ925_LOCUS28687</name>
</gene>
<dbReference type="SUPFAM" id="SSF53383">
    <property type="entry name" value="PLP-dependent transferases"/>
    <property type="match status" value="1"/>
</dbReference>
<sequence>MKSLIATPYYSSFDFDASTLASNEIFHCPLLKQDTGEFEFSVDIFRHGYGQAIIDYRQPRAIMINNPQNPRGDIYDDEKIRPILEFAFINSTETFQSILNYKTLPDPMRTPFLWSFSKDFGLSGVHFGVLYDGSKELSTIGAELNFLFGPSSVIQQTLASLLGDHQWIHSYINMSGTRLLEQYQLVKDRLEKLDQRTIIRTPEGWVWVWVSFRRSY</sequence>
<evidence type="ECO:0000259" key="2">
    <source>
        <dbReference type="Pfam" id="PF00155"/>
    </source>
</evidence>
<dbReference type="InterPro" id="IPR004839">
    <property type="entry name" value="Aminotransferase_I/II_large"/>
</dbReference>